<dbReference type="OrthoDB" id="7537532at2"/>
<keyword evidence="2" id="KW-1185">Reference proteome</keyword>
<dbReference type="InterPro" id="IPR029063">
    <property type="entry name" value="SAM-dependent_MTases_sf"/>
</dbReference>
<keyword evidence="1" id="KW-0489">Methyltransferase</keyword>
<name>A0A9X5BCR4_9FIRM</name>
<sequence>MSNWKERVYALYMSNGFADTHNMKKDFELHSRYFKKNYLKYMPKDKSKRILDLGCGMGQFLYFCHKYGYKDCTGVDVSKENIEFIKRKNENAQVYNLSIIDFLDDKEDYYDVIVLNDVIEHLTKEEAFDVLDAVIQAMRKDGVFLLKTPNMVNPFVSTAGRYIDITHEVGFTEISMKQMLRATGFKNIVIVGTDIYVLNPLISIVTKMLSKIINLVLYILSMLYGRTSLKIFEKDILAVAYKEKG</sequence>
<protein>
    <submittedName>
        <fullName evidence="1">Class I SAM-dependent methyltransferase</fullName>
    </submittedName>
</protein>
<comment type="caution">
    <text evidence="1">The sequence shown here is derived from an EMBL/GenBank/DDBJ whole genome shotgun (WGS) entry which is preliminary data.</text>
</comment>
<organism evidence="1 2">
    <name type="scientific">Parablautia muri</name>
    <dbReference type="NCBI Taxonomy" id="2320879"/>
    <lineage>
        <taxon>Bacteria</taxon>
        <taxon>Bacillati</taxon>
        <taxon>Bacillota</taxon>
        <taxon>Clostridia</taxon>
        <taxon>Lachnospirales</taxon>
        <taxon>Lachnospiraceae</taxon>
        <taxon>Parablautia</taxon>
    </lineage>
</organism>
<dbReference type="SUPFAM" id="SSF53335">
    <property type="entry name" value="S-adenosyl-L-methionine-dependent methyltransferases"/>
    <property type="match status" value="1"/>
</dbReference>
<dbReference type="Proteomes" id="UP001154420">
    <property type="component" value="Unassembled WGS sequence"/>
</dbReference>
<evidence type="ECO:0000313" key="1">
    <source>
        <dbReference type="EMBL" id="NBJ91356.1"/>
    </source>
</evidence>
<gene>
    <name evidence="1" type="ORF">D5281_01830</name>
</gene>
<dbReference type="GO" id="GO:0008168">
    <property type="term" value="F:methyltransferase activity"/>
    <property type="evidence" value="ECO:0007669"/>
    <property type="project" value="UniProtKB-KW"/>
</dbReference>
<accession>A0A9X5BCR4</accession>
<dbReference type="EMBL" id="QZDT01000001">
    <property type="protein sequence ID" value="NBJ91356.1"/>
    <property type="molecule type" value="Genomic_DNA"/>
</dbReference>
<dbReference type="Pfam" id="PF13489">
    <property type="entry name" value="Methyltransf_23"/>
    <property type="match status" value="1"/>
</dbReference>
<dbReference type="PANTHER" id="PTHR43861">
    <property type="entry name" value="TRANS-ACONITATE 2-METHYLTRANSFERASE-RELATED"/>
    <property type="match status" value="1"/>
</dbReference>
<proteinExistence type="predicted"/>
<evidence type="ECO:0000313" key="2">
    <source>
        <dbReference type="Proteomes" id="UP001154420"/>
    </source>
</evidence>
<dbReference type="GO" id="GO:0032259">
    <property type="term" value="P:methylation"/>
    <property type="evidence" value="ECO:0007669"/>
    <property type="project" value="UniProtKB-KW"/>
</dbReference>
<dbReference type="Gene3D" id="3.40.50.150">
    <property type="entry name" value="Vaccinia Virus protein VP39"/>
    <property type="match status" value="1"/>
</dbReference>
<keyword evidence="1" id="KW-0808">Transferase</keyword>
<dbReference type="RefSeq" id="WP_160558427.1">
    <property type="nucleotide sequence ID" value="NZ_QZDT01000001.1"/>
</dbReference>
<dbReference type="AlphaFoldDB" id="A0A9X5BCR4"/>
<dbReference type="CDD" id="cd02440">
    <property type="entry name" value="AdoMet_MTases"/>
    <property type="match status" value="1"/>
</dbReference>
<reference evidence="1" key="1">
    <citation type="submission" date="2018-09" db="EMBL/GenBank/DDBJ databases">
        <title>Murine metabolic-syndrome-specific gut microbial biobank.</title>
        <authorList>
            <person name="Liu C."/>
        </authorList>
    </citation>
    <scope>NUCLEOTIDE SEQUENCE</scope>
    <source>
        <strain evidence="1">D42-62</strain>
    </source>
</reference>